<name>A0A6J7ZJA9_PLARU</name>
<dbReference type="EMBL" id="LR812490">
    <property type="protein sequence ID" value="CAC5343965.1"/>
    <property type="molecule type" value="Genomic_DNA"/>
</dbReference>
<sequence>MRADSIVYNQFIFIPNNPMVALLNSSQIQELSSQVPDWKVEGKHLKIVKIFKDFIEAIAFVNKLVEPAETAGHHPDLEISYNKLTISLTSHDAGGLTEKDFALAQQISALF</sequence>
<evidence type="ECO:0000256" key="1">
    <source>
        <dbReference type="ARBA" id="ARBA00001554"/>
    </source>
</evidence>
<dbReference type="CDD" id="cd00488">
    <property type="entry name" value="PCD_DCoH"/>
    <property type="match status" value="1"/>
</dbReference>
<dbReference type="GO" id="GO:0006729">
    <property type="term" value="P:tetrahydrobiopterin biosynthetic process"/>
    <property type="evidence" value="ECO:0007669"/>
    <property type="project" value="InterPro"/>
</dbReference>
<proteinExistence type="inferred from homology"/>
<dbReference type="AlphaFoldDB" id="A0A6J7ZJA9"/>
<dbReference type="InterPro" id="IPR036428">
    <property type="entry name" value="PCD_sf"/>
</dbReference>
<organism evidence="5 6">
    <name type="scientific">Planktothrix rubescens CCAP 1459/22</name>
    <dbReference type="NCBI Taxonomy" id="329571"/>
    <lineage>
        <taxon>Bacteria</taxon>
        <taxon>Bacillati</taxon>
        <taxon>Cyanobacteriota</taxon>
        <taxon>Cyanophyceae</taxon>
        <taxon>Oscillatoriophycideae</taxon>
        <taxon>Oscillatoriales</taxon>
        <taxon>Microcoleaceae</taxon>
        <taxon>Planktothrix</taxon>
    </lineage>
</organism>
<evidence type="ECO:0000256" key="3">
    <source>
        <dbReference type="ARBA" id="ARBA00023239"/>
    </source>
</evidence>
<dbReference type="SUPFAM" id="SSF55248">
    <property type="entry name" value="PCD-like"/>
    <property type="match status" value="1"/>
</dbReference>
<dbReference type="PANTHER" id="PTHR12599">
    <property type="entry name" value="PTERIN-4-ALPHA-CARBINOLAMINE DEHYDRATASE"/>
    <property type="match status" value="1"/>
</dbReference>
<protein>
    <recommendedName>
        <fullName evidence="4">Putative pterin-4-alpha-carbinolamine dehydratase</fullName>
        <shortName evidence="4">PHS</shortName>
        <ecNumber evidence="4">4.2.1.96</ecNumber>
    </recommendedName>
    <alternativeName>
        <fullName evidence="4">4-alpha-hydroxy-tetrahydropterin dehydratase</fullName>
    </alternativeName>
    <alternativeName>
        <fullName evidence="4">Pterin carbinolamine dehydratase</fullName>
        <shortName evidence="4">PCD</shortName>
    </alternativeName>
</protein>
<evidence type="ECO:0000313" key="6">
    <source>
        <dbReference type="Proteomes" id="UP000196521"/>
    </source>
</evidence>
<keyword evidence="3 4" id="KW-0456">Lyase</keyword>
<comment type="similarity">
    <text evidence="2 4">Belongs to the pterin-4-alpha-carbinolamine dehydratase family.</text>
</comment>
<dbReference type="EMBL" id="CZCZ02000014">
    <property type="protein sequence ID" value="CAC5343965.1"/>
    <property type="molecule type" value="Genomic_DNA"/>
</dbReference>
<dbReference type="EC" id="4.2.1.96" evidence="4"/>
<dbReference type="InterPro" id="IPR001533">
    <property type="entry name" value="Pterin_deHydtase"/>
</dbReference>
<dbReference type="PANTHER" id="PTHR12599:SF0">
    <property type="entry name" value="PTERIN-4-ALPHA-CARBINOLAMINE DEHYDRATASE"/>
    <property type="match status" value="1"/>
</dbReference>
<dbReference type="GO" id="GO:0008124">
    <property type="term" value="F:4-alpha-hydroxytetrahydrobiopterin dehydratase activity"/>
    <property type="evidence" value="ECO:0007669"/>
    <property type="project" value="UniProtKB-UniRule"/>
</dbReference>
<comment type="caution">
    <text evidence="5">The sequence shown here is derived from an EMBL/GenBank/DDBJ whole genome shotgun (WGS) entry which is preliminary data.</text>
</comment>
<gene>
    <name evidence="5" type="ORF">PLAN_40380</name>
</gene>
<dbReference type="Proteomes" id="UP000196521">
    <property type="component" value="Chromosome"/>
</dbReference>
<dbReference type="Pfam" id="PF01329">
    <property type="entry name" value="Pterin_4a"/>
    <property type="match status" value="1"/>
</dbReference>
<comment type="catalytic activity">
    <reaction evidence="1 4">
        <text>(4aS,6R)-4a-hydroxy-L-erythro-5,6,7,8-tetrahydrobiopterin = (6R)-L-erythro-6,7-dihydrobiopterin + H2O</text>
        <dbReference type="Rhea" id="RHEA:11920"/>
        <dbReference type="ChEBI" id="CHEBI:15377"/>
        <dbReference type="ChEBI" id="CHEBI:15642"/>
        <dbReference type="ChEBI" id="CHEBI:43120"/>
        <dbReference type="EC" id="4.2.1.96"/>
    </reaction>
</comment>
<evidence type="ECO:0000256" key="4">
    <source>
        <dbReference type="HAMAP-Rule" id="MF_00434"/>
    </source>
</evidence>
<dbReference type="HAMAP" id="MF_00434">
    <property type="entry name" value="Pterin_4_alpha"/>
    <property type="match status" value="1"/>
</dbReference>
<dbReference type="NCBIfam" id="NF002017">
    <property type="entry name" value="PRK00823.1-2"/>
    <property type="match status" value="1"/>
</dbReference>
<keyword evidence="6" id="KW-1185">Reference proteome</keyword>
<evidence type="ECO:0000256" key="2">
    <source>
        <dbReference type="ARBA" id="ARBA00006472"/>
    </source>
</evidence>
<evidence type="ECO:0000313" key="5">
    <source>
        <dbReference type="EMBL" id="CAC5343965.1"/>
    </source>
</evidence>
<dbReference type="Gene3D" id="3.30.1360.20">
    <property type="entry name" value="Transcriptional coactivator/pterin dehydratase"/>
    <property type="match status" value="1"/>
</dbReference>
<reference evidence="5" key="1">
    <citation type="submission" date="2020-05" db="EMBL/GenBank/DDBJ databases">
        <authorList>
            <consortium name="Genoscope - CEA"/>
            <person name="William W."/>
        </authorList>
    </citation>
    <scope>NUCLEOTIDE SEQUENCE [LARGE SCALE GENOMIC DNA]</scope>
    <source>
        <strain evidence="5">PCC 7821</strain>
    </source>
</reference>
<accession>A0A6J7ZJA9</accession>